<dbReference type="InterPro" id="IPR009061">
    <property type="entry name" value="DNA-bd_dom_put_sf"/>
</dbReference>
<reference evidence="3" key="1">
    <citation type="submission" date="2023-07" db="EMBL/GenBank/DDBJ databases">
        <title>Ureibacillus sp. isolated from freshwater well.</title>
        <authorList>
            <person name="Kirdat K."/>
            <person name="Bhatt A."/>
            <person name="Teware R."/>
            <person name="Bhavsar Y."/>
            <person name="Yadav A."/>
        </authorList>
    </citation>
    <scope>NUCLEOTIDE SEQUENCE</scope>
    <source>
        <strain evidence="3">BA0131</strain>
    </source>
</reference>
<gene>
    <name evidence="3" type="ORF">QYB95_18945</name>
</gene>
<keyword evidence="4" id="KW-1185">Reference proteome</keyword>
<feature type="domain" description="HTH merR-type" evidence="2">
    <location>
        <begin position="4"/>
        <end position="37"/>
    </location>
</feature>
<dbReference type="RefSeq" id="WP_301139933.1">
    <property type="nucleotide sequence ID" value="NZ_JAUHTQ010000029.1"/>
</dbReference>
<organism evidence="3 4">
    <name type="scientific">Ureibacillus aquaedulcis</name>
    <dbReference type="NCBI Taxonomy" id="3058421"/>
    <lineage>
        <taxon>Bacteria</taxon>
        <taxon>Bacillati</taxon>
        <taxon>Bacillota</taxon>
        <taxon>Bacilli</taxon>
        <taxon>Bacillales</taxon>
        <taxon>Caryophanaceae</taxon>
        <taxon>Ureibacillus</taxon>
    </lineage>
</organism>
<dbReference type="Pfam" id="PF13411">
    <property type="entry name" value="MerR_1"/>
    <property type="match status" value="1"/>
</dbReference>
<dbReference type="InterPro" id="IPR000551">
    <property type="entry name" value="MerR-type_HTH_dom"/>
</dbReference>
<sequence>MESNRNSRNHREYTQHDLKILKAMQYLNREKSMSLEDSASKVSASDFDPNALLSQQLPQIAAQDDAR</sequence>
<comment type="caution">
    <text evidence="3">The sequence shown here is derived from an EMBL/GenBank/DDBJ whole genome shotgun (WGS) entry which is preliminary data.</text>
</comment>
<evidence type="ECO:0000313" key="4">
    <source>
        <dbReference type="Proteomes" id="UP001172743"/>
    </source>
</evidence>
<feature type="region of interest" description="Disordered" evidence="1">
    <location>
        <begin position="32"/>
        <end position="67"/>
    </location>
</feature>
<protein>
    <submittedName>
        <fullName evidence="3">MerR family transcriptional regulator</fullName>
    </submittedName>
</protein>
<dbReference type="Proteomes" id="UP001172743">
    <property type="component" value="Unassembled WGS sequence"/>
</dbReference>
<proteinExistence type="predicted"/>
<evidence type="ECO:0000313" key="3">
    <source>
        <dbReference type="EMBL" id="MDN4495621.1"/>
    </source>
</evidence>
<evidence type="ECO:0000256" key="1">
    <source>
        <dbReference type="SAM" id="MobiDB-lite"/>
    </source>
</evidence>
<dbReference type="EMBL" id="JAUHTQ010000029">
    <property type="protein sequence ID" value="MDN4495621.1"/>
    <property type="molecule type" value="Genomic_DNA"/>
</dbReference>
<accession>A0ABT8GW43</accession>
<name>A0ABT8GW43_9BACL</name>
<evidence type="ECO:0000259" key="2">
    <source>
        <dbReference type="Pfam" id="PF13411"/>
    </source>
</evidence>
<dbReference type="Gene3D" id="1.10.1660.10">
    <property type="match status" value="1"/>
</dbReference>
<dbReference type="SUPFAM" id="SSF46955">
    <property type="entry name" value="Putative DNA-binding domain"/>
    <property type="match status" value="1"/>
</dbReference>